<name>A0A9X4RI43_9ACTN</name>
<keyword evidence="3 5" id="KW-0808">Transferase</keyword>
<dbReference type="Proteomes" id="UP001152755">
    <property type="component" value="Unassembled WGS sequence"/>
</dbReference>
<evidence type="ECO:0000256" key="4">
    <source>
        <dbReference type="ARBA" id="ARBA00022777"/>
    </source>
</evidence>
<dbReference type="Gene3D" id="3.30.420.40">
    <property type="match status" value="2"/>
</dbReference>
<dbReference type="Pfam" id="PF00370">
    <property type="entry name" value="FGGY_N"/>
    <property type="match status" value="1"/>
</dbReference>
<feature type="domain" description="Carbohydrate kinase FGGY C-terminal" evidence="7">
    <location>
        <begin position="257"/>
        <end position="439"/>
    </location>
</feature>
<keyword evidence="2" id="KW-0119">Carbohydrate metabolism</keyword>
<dbReference type="CDD" id="cd07804">
    <property type="entry name" value="ASKHA_NBD_FGGY_RrXK-like"/>
    <property type="match status" value="1"/>
</dbReference>
<feature type="domain" description="Carbohydrate kinase FGGY N-terminal" evidence="6">
    <location>
        <begin position="4"/>
        <end position="242"/>
    </location>
</feature>
<dbReference type="InterPro" id="IPR018483">
    <property type="entry name" value="Carb_kinase_FGGY_CS"/>
</dbReference>
<dbReference type="InterPro" id="IPR018484">
    <property type="entry name" value="FGGY_N"/>
</dbReference>
<keyword evidence="4 5" id="KW-0418">Kinase</keyword>
<dbReference type="GO" id="GO:0016301">
    <property type="term" value="F:kinase activity"/>
    <property type="evidence" value="ECO:0007669"/>
    <property type="project" value="UniProtKB-KW"/>
</dbReference>
<dbReference type="SUPFAM" id="SSF53067">
    <property type="entry name" value="Actin-like ATPase domain"/>
    <property type="match status" value="2"/>
</dbReference>
<evidence type="ECO:0000313" key="9">
    <source>
        <dbReference type="Proteomes" id="UP001152755"/>
    </source>
</evidence>
<sequence length="496" mass="52505">MDDLWLGIDIGTSASKGVVVDRSGTILASSRRGHGTSSPRPGWFEQDAETVWWHDFRELSAELVAATPGRPATVAVSGLGPCLLPVDADGRALRPAILYGIDTRATAEIAALEAELGTERILARAGSMLTGQAVGPKLLWLRNDEPEVYRRTAMVFSAASYLVYRLTGEYVLDHHTASQWTPLYDLDGQCWNTRWSESIAPGLSLPALRWASEVVGSVTEQAATETGLPQGIPVTAGTVDAWAEAASVGVRRPGEVMVMYGTTMFLVEATARAARHRGLWSTAGLRPGSHTLAAGMATSGSLTEWLAALTGAAVDDLTVEAAQSPPGAHGLLMLPYFAGERTPLFDPWARGAVLGLTLAHHRGDLYRAALEATAFGVRHNLDAMSEATGGADRALTAVGGGTTGGLWPQIVSDVTGLSQRLPAQTVGACLGDALLGAMATGREPDIDRWNPTASVVAPDHSTRGLYDARYADYREFYSATADIAHRLAAAQLRGAR</sequence>
<gene>
    <name evidence="8" type="ORF">NVS88_14435</name>
</gene>
<evidence type="ECO:0000313" key="8">
    <source>
        <dbReference type="EMBL" id="MDG3015756.1"/>
    </source>
</evidence>
<dbReference type="InterPro" id="IPR050406">
    <property type="entry name" value="FGGY_Carb_Kinase"/>
</dbReference>
<evidence type="ECO:0000259" key="6">
    <source>
        <dbReference type="Pfam" id="PF00370"/>
    </source>
</evidence>
<dbReference type="PANTHER" id="PTHR43095:SF5">
    <property type="entry name" value="XYLULOSE KINASE"/>
    <property type="match status" value="1"/>
</dbReference>
<dbReference type="PIRSF" id="PIRSF000538">
    <property type="entry name" value="GlpK"/>
    <property type="match status" value="1"/>
</dbReference>
<reference evidence="8" key="1">
    <citation type="submission" date="2022-08" db="EMBL/GenBank/DDBJ databases">
        <title>Genome analysis of Corynebacteriales strain.</title>
        <authorList>
            <person name="Lee S.D."/>
        </authorList>
    </citation>
    <scope>NUCLEOTIDE SEQUENCE</scope>
    <source>
        <strain evidence="8">D3-21</strain>
    </source>
</reference>
<evidence type="ECO:0000256" key="3">
    <source>
        <dbReference type="ARBA" id="ARBA00022679"/>
    </source>
</evidence>
<dbReference type="Pfam" id="PF02782">
    <property type="entry name" value="FGGY_C"/>
    <property type="match status" value="1"/>
</dbReference>
<proteinExistence type="inferred from homology"/>
<dbReference type="GO" id="GO:0016773">
    <property type="term" value="F:phosphotransferase activity, alcohol group as acceptor"/>
    <property type="evidence" value="ECO:0007669"/>
    <property type="project" value="InterPro"/>
</dbReference>
<organism evidence="8 9">
    <name type="scientific">Speluncibacter jeojiensis</name>
    <dbReference type="NCBI Taxonomy" id="2710754"/>
    <lineage>
        <taxon>Bacteria</taxon>
        <taxon>Bacillati</taxon>
        <taxon>Actinomycetota</taxon>
        <taxon>Actinomycetes</taxon>
        <taxon>Mycobacteriales</taxon>
        <taxon>Speluncibacteraceae</taxon>
        <taxon>Speluncibacter</taxon>
    </lineage>
</organism>
<protein>
    <submittedName>
        <fullName evidence="8">FGGY family carbohydrate kinase</fullName>
    </submittedName>
</protein>
<evidence type="ECO:0000256" key="5">
    <source>
        <dbReference type="RuleBase" id="RU003733"/>
    </source>
</evidence>
<keyword evidence="9" id="KW-1185">Reference proteome</keyword>
<evidence type="ECO:0000256" key="1">
    <source>
        <dbReference type="ARBA" id="ARBA00009156"/>
    </source>
</evidence>
<dbReference type="PROSITE" id="PS00445">
    <property type="entry name" value="FGGY_KINASES_2"/>
    <property type="match status" value="1"/>
</dbReference>
<comment type="similarity">
    <text evidence="1 5">Belongs to the FGGY kinase family.</text>
</comment>
<comment type="caution">
    <text evidence="8">The sequence shown here is derived from an EMBL/GenBank/DDBJ whole genome shotgun (WGS) entry which is preliminary data.</text>
</comment>
<evidence type="ECO:0000259" key="7">
    <source>
        <dbReference type="Pfam" id="PF02782"/>
    </source>
</evidence>
<dbReference type="GO" id="GO:0042732">
    <property type="term" value="P:D-xylose metabolic process"/>
    <property type="evidence" value="ECO:0007669"/>
    <property type="project" value="UniProtKB-KW"/>
</dbReference>
<dbReference type="InterPro" id="IPR043129">
    <property type="entry name" value="ATPase_NBD"/>
</dbReference>
<keyword evidence="2" id="KW-0859">Xylose metabolism</keyword>
<dbReference type="PANTHER" id="PTHR43095">
    <property type="entry name" value="SUGAR KINASE"/>
    <property type="match status" value="1"/>
</dbReference>
<dbReference type="EMBL" id="JANRHA010000009">
    <property type="protein sequence ID" value="MDG3015756.1"/>
    <property type="molecule type" value="Genomic_DNA"/>
</dbReference>
<dbReference type="RefSeq" id="WP_332520235.1">
    <property type="nucleotide sequence ID" value="NZ_JANRHA010000009.1"/>
</dbReference>
<dbReference type="InterPro" id="IPR000577">
    <property type="entry name" value="Carb_kinase_FGGY"/>
</dbReference>
<dbReference type="AlphaFoldDB" id="A0A9X4RI43"/>
<dbReference type="InterPro" id="IPR018485">
    <property type="entry name" value="FGGY_C"/>
</dbReference>
<evidence type="ECO:0000256" key="2">
    <source>
        <dbReference type="ARBA" id="ARBA00022629"/>
    </source>
</evidence>
<accession>A0A9X4RI43</accession>